<gene>
    <name evidence="10" type="ORF">GZA08_06525</name>
</gene>
<evidence type="ECO:0000256" key="1">
    <source>
        <dbReference type="ARBA" id="ARBA00004370"/>
    </source>
</evidence>
<keyword evidence="7 10" id="KW-0012">Acyltransferase</keyword>
<dbReference type="GO" id="GO:0006629">
    <property type="term" value="P:lipid metabolic process"/>
    <property type="evidence" value="ECO:0007669"/>
    <property type="project" value="UniProtKB-KW"/>
</dbReference>
<feature type="transmembrane region" description="Helical" evidence="8">
    <location>
        <begin position="16"/>
        <end position="43"/>
    </location>
</feature>
<evidence type="ECO:0000313" key="11">
    <source>
        <dbReference type="Proteomes" id="UP000474757"/>
    </source>
</evidence>
<comment type="caution">
    <text evidence="10">The sequence shown here is derived from an EMBL/GenBank/DDBJ whole genome shotgun (WGS) entry which is preliminary data.</text>
</comment>
<keyword evidence="4 8" id="KW-1133">Transmembrane helix</keyword>
<dbReference type="GO" id="GO:0016020">
    <property type="term" value="C:membrane"/>
    <property type="evidence" value="ECO:0007669"/>
    <property type="project" value="UniProtKB-SubCell"/>
</dbReference>
<proteinExistence type="predicted"/>
<keyword evidence="3 8" id="KW-0812">Transmembrane</keyword>
<feature type="domain" description="Phospholipid/glycerol acyltransferase" evidence="9">
    <location>
        <begin position="88"/>
        <end position="203"/>
    </location>
</feature>
<evidence type="ECO:0000259" key="9">
    <source>
        <dbReference type="SMART" id="SM00563"/>
    </source>
</evidence>
<keyword evidence="6 8" id="KW-0472">Membrane</keyword>
<protein>
    <submittedName>
        <fullName evidence="10">1-acyl-sn-glycerol-3-phosphate acyltransferase</fullName>
    </submittedName>
</protein>
<accession>A0A6B2JH80</accession>
<dbReference type="RefSeq" id="WP_163891291.1">
    <property type="nucleotide sequence ID" value="NZ_JAAFYS010000002.1"/>
</dbReference>
<evidence type="ECO:0000256" key="4">
    <source>
        <dbReference type="ARBA" id="ARBA00022989"/>
    </source>
</evidence>
<dbReference type="AlphaFoldDB" id="A0A6B2JH80"/>
<dbReference type="PANTHER" id="PTHR23063:SF52">
    <property type="entry name" value="LYSOPHOSPHATIDYLCHOLINE ACYLTRANSFERASE"/>
    <property type="match status" value="1"/>
</dbReference>
<evidence type="ECO:0000256" key="6">
    <source>
        <dbReference type="ARBA" id="ARBA00023136"/>
    </source>
</evidence>
<organism evidence="10 11">
    <name type="scientific">Pseudoroseicyclus tamaricis</name>
    <dbReference type="NCBI Taxonomy" id="2705421"/>
    <lineage>
        <taxon>Bacteria</taxon>
        <taxon>Pseudomonadati</taxon>
        <taxon>Pseudomonadota</taxon>
        <taxon>Alphaproteobacteria</taxon>
        <taxon>Rhodobacterales</taxon>
        <taxon>Paracoccaceae</taxon>
        <taxon>Pseudoroseicyclus</taxon>
    </lineage>
</organism>
<evidence type="ECO:0000256" key="3">
    <source>
        <dbReference type="ARBA" id="ARBA00022692"/>
    </source>
</evidence>
<keyword evidence="5" id="KW-0443">Lipid metabolism</keyword>
<evidence type="ECO:0000256" key="7">
    <source>
        <dbReference type="ARBA" id="ARBA00023315"/>
    </source>
</evidence>
<evidence type="ECO:0000313" key="10">
    <source>
        <dbReference type="EMBL" id="NDV00621.1"/>
    </source>
</evidence>
<comment type="subcellular location">
    <subcellularLocation>
        <location evidence="1">Membrane</location>
    </subcellularLocation>
</comment>
<dbReference type="InterPro" id="IPR002123">
    <property type="entry name" value="Plipid/glycerol_acylTrfase"/>
</dbReference>
<dbReference type="PANTHER" id="PTHR23063">
    <property type="entry name" value="PHOSPHOLIPID ACYLTRANSFERASE"/>
    <property type="match status" value="1"/>
</dbReference>
<dbReference type="GO" id="GO:0016746">
    <property type="term" value="F:acyltransferase activity"/>
    <property type="evidence" value="ECO:0007669"/>
    <property type="project" value="UniProtKB-KW"/>
</dbReference>
<dbReference type="SUPFAM" id="SSF69593">
    <property type="entry name" value="Glycerol-3-phosphate (1)-acyltransferase"/>
    <property type="match status" value="1"/>
</dbReference>
<sequence length="270" mass="29556">MTWVPDAPPPPPTMRWWHWLIALPRLVLLAALILLGLALYLAVRLIERPLAGGRRPVTARIQQEVCRATLAVIGLRVERKGAPMHEGGALVANHASWLDIFVLVAGQRLTFVAKAEVAGWAVIGWLARATGTLFIRRDRKEAGAQVAQIAERVGRDELLLFFPEGTSTDGRRVLPFKATLFAAFLGPGLAEDLRVQPIALRYTAPPGEDPRAYGWFGAMGFAPHFLWVLGRPRQGRVEVRYGAPIAVREVPSRKALAAAAEAAVRGMFEG</sequence>
<dbReference type="Proteomes" id="UP000474757">
    <property type="component" value="Unassembled WGS sequence"/>
</dbReference>
<evidence type="ECO:0000256" key="5">
    <source>
        <dbReference type="ARBA" id="ARBA00023098"/>
    </source>
</evidence>
<evidence type="ECO:0000256" key="2">
    <source>
        <dbReference type="ARBA" id="ARBA00022679"/>
    </source>
</evidence>
<reference evidence="10 11" key="1">
    <citation type="submission" date="2020-02" db="EMBL/GenBank/DDBJ databases">
        <title>Pseudoroseicyclus tamarix, sp. nov., isolated from offshore sediment of a Tamarix chinensis forest.</title>
        <authorList>
            <person name="Gai Y."/>
        </authorList>
    </citation>
    <scope>NUCLEOTIDE SEQUENCE [LARGE SCALE GENOMIC DNA]</scope>
    <source>
        <strain evidence="10 11">CLL3-39</strain>
    </source>
</reference>
<name>A0A6B2JH80_9RHOB</name>
<keyword evidence="2 10" id="KW-0808">Transferase</keyword>
<dbReference type="Pfam" id="PF01553">
    <property type="entry name" value="Acyltransferase"/>
    <property type="match status" value="1"/>
</dbReference>
<dbReference type="EMBL" id="JAAGAB010000002">
    <property type="protein sequence ID" value="NDV00621.1"/>
    <property type="molecule type" value="Genomic_DNA"/>
</dbReference>
<evidence type="ECO:0000256" key="8">
    <source>
        <dbReference type="SAM" id="Phobius"/>
    </source>
</evidence>
<keyword evidence="11" id="KW-1185">Reference proteome</keyword>
<dbReference type="SMART" id="SM00563">
    <property type="entry name" value="PlsC"/>
    <property type="match status" value="1"/>
</dbReference>
<dbReference type="CDD" id="cd07989">
    <property type="entry name" value="LPLAT_AGPAT-like"/>
    <property type="match status" value="1"/>
</dbReference>